<name>A0A0E3Q851_9EURY</name>
<dbReference type="EMBL" id="CP009520">
    <property type="protein sequence ID" value="AKB45047.1"/>
    <property type="molecule type" value="Genomic_DNA"/>
</dbReference>
<dbReference type="RefSeq" id="WP_232316118.1">
    <property type="nucleotide sequence ID" value="NZ_CP009520.1"/>
</dbReference>
<proteinExistence type="predicted"/>
<reference evidence="1 2" key="1">
    <citation type="submission" date="2014-07" db="EMBL/GenBank/DDBJ databases">
        <title>Methanogenic archaea and the global carbon cycle.</title>
        <authorList>
            <person name="Henriksen J.R."/>
            <person name="Luke J."/>
            <person name="Reinhart S."/>
            <person name="Benedict M.N."/>
            <person name="Youngblut N.D."/>
            <person name="Metcalf M.E."/>
            <person name="Whitaker R.J."/>
            <person name="Metcalf W.W."/>
        </authorList>
    </citation>
    <scope>NUCLEOTIDE SEQUENCE [LARGE SCALE GENOMIC DNA]</scope>
    <source>
        <strain evidence="1 2">Z-761</strain>
    </source>
</reference>
<dbReference type="Pfam" id="PF12831">
    <property type="entry name" value="FAD_oxidored"/>
    <property type="match status" value="1"/>
</dbReference>
<dbReference type="EC" id="1.3.1.83" evidence="1"/>
<protein>
    <submittedName>
        <fullName evidence="1">Geranylgeranyl diphosphate reductase</fullName>
        <ecNumber evidence="1">1.3.1.83</ecNumber>
    </submittedName>
</protein>
<evidence type="ECO:0000313" key="1">
    <source>
        <dbReference type="EMBL" id="AKB45047.1"/>
    </source>
</evidence>
<dbReference type="SUPFAM" id="SSF51905">
    <property type="entry name" value="FAD/NAD(P)-binding domain"/>
    <property type="match status" value="1"/>
</dbReference>
<dbReference type="Proteomes" id="UP000033096">
    <property type="component" value="Chromosome"/>
</dbReference>
<dbReference type="GeneID" id="69101673"/>
<dbReference type="Gene3D" id="3.50.50.60">
    <property type="entry name" value="FAD/NAD(P)-binding domain"/>
    <property type="match status" value="1"/>
</dbReference>
<sequence>MYDLIIVGGGPSGASAGQTAGKRGLSTLLIEKENFPRYNPVEGLFLLIVYLAWISSCLSP</sequence>
<dbReference type="AlphaFoldDB" id="A0A0E3Q851"/>
<dbReference type="GO" id="GO:0102067">
    <property type="term" value="F:geranylgeranyl diphosphate reductase activity"/>
    <property type="evidence" value="ECO:0007669"/>
    <property type="project" value="UniProtKB-EC"/>
</dbReference>
<dbReference type="STRING" id="1434123.MSVAZ_2778"/>
<keyword evidence="1" id="KW-0560">Oxidoreductase</keyword>
<accession>A0A0E3Q851</accession>
<dbReference type="HOGENOM" id="CLU_2930271_0_0_2"/>
<dbReference type="PATRIC" id="fig|1434123.4.peg.3411"/>
<gene>
    <name evidence="1" type="ORF">MSVAZ_2778</name>
</gene>
<dbReference type="InterPro" id="IPR036188">
    <property type="entry name" value="FAD/NAD-bd_sf"/>
</dbReference>
<organism evidence="1 2">
    <name type="scientific">Methanosarcina vacuolata Z-761</name>
    <dbReference type="NCBI Taxonomy" id="1434123"/>
    <lineage>
        <taxon>Archaea</taxon>
        <taxon>Methanobacteriati</taxon>
        <taxon>Methanobacteriota</taxon>
        <taxon>Stenosarchaea group</taxon>
        <taxon>Methanomicrobia</taxon>
        <taxon>Methanosarcinales</taxon>
        <taxon>Methanosarcinaceae</taxon>
        <taxon>Methanosarcina</taxon>
    </lineage>
</organism>
<evidence type="ECO:0000313" key="2">
    <source>
        <dbReference type="Proteomes" id="UP000033096"/>
    </source>
</evidence>
<keyword evidence="2" id="KW-1185">Reference proteome</keyword>
<dbReference type="KEGG" id="mvc:MSVAZ_2778"/>